<dbReference type="STRING" id="449.LHA_2717"/>
<dbReference type="EMBL" id="LN681225">
    <property type="protein sequence ID" value="CEK11717.1"/>
    <property type="molecule type" value="Genomic_DNA"/>
</dbReference>
<sequence>MTNLPNQTISAIVSSESVLEEIITKLTEKTVARHDINVQGSPTKIAEKYGKSYVDPDIIKESRNPPKKEHFLEDDFGWVVGFVLWITVTSKKQADEALSILKGYHAHEITVS</sequence>
<keyword evidence="2" id="KW-1185">Reference proteome</keyword>
<reference evidence="2" key="1">
    <citation type="submission" date="2014-09" db="EMBL/GenBank/DDBJ databases">
        <authorList>
            <person name="Gomez-Valero L."/>
        </authorList>
    </citation>
    <scope>NUCLEOTIDE SEQUENCE [LARGE SCALE GENOMIC DNA]</scope>
    <source>
        <strain evidence="2">ATCC35250</strain>
    </source>
</reference>
<dbReference type="OrthoDB" id="5638044at2"/>
<name>A0A0A8UX85_LEGHA</name>
<proteinExistence type="predicted"/>
<dbReference type="KEGG" id="lha:LHA_2717"/>
<protein>
    <submittedName>
        <fullName evidence="1">Uncharacterized protein</fullName>
    </submittedName>
</protein>
<accession>A0A0A8UX85</accession>
<dbReference type="Proteomes" id="UP000032803">
    <property type="component" value="Chromosome I"/>
</dbReference>
<dbReference type="RefSeq" id="WP_045106853.1">
    <property type="nucleotide sequence ID" value="NZ_LN681225.1"/>
</dbReference>
<organism evidence="1 2">
    <name type="scientific">Legionella hackeliae</name>
    <dbReference type="NCBI Taxonomy" id="449"/>
    <lineage>
        <taxon>Bacteria</taxon>
        <taxon>Pseudomonadati</taxon>
        <taxon>Pseudomonadota</taxon>
        <taxon>Gammaproteobacteria</taxon>
        <taxon>Legionellales</taxon>
        <taxon>Legionellaceae</taxon>
        <taxon>Legionella</taxon>
    </lineage>
</organism>
<dbReference type="PATRIC" id="fig|449.7.peg.2475"/>
<evidence type="ECO:0000313" key="1">
    <source>
        <dbReference type="EMBL" id="CEK11717.1"/>
    </source>
</evidence>
<evidence type="ECO:0000313" key="2">
    <source>
        <dbReference type="Proteomes" id="UP000032803"/>
    </source>
</evidence>
<dbReference type="AlphaFoldDB" id="A0A0A8UX85"/>
<gene>
    <name evidence="1" type="ORF">LHA_2717</name>
</gene>
<dbReference type="HOGENOM" id="CLU_2142766_0_0_6"/>